<dbReference type="InterPro" id="IPR036705">
    <property type="entry name" value="Ribosyl_crysJ1_sf"/>
</dbReference>
<dbReference type="InterPro" id="IPR005502">
    <property type="entry name" value="Ribosyl_crysJ1"/>
</dbReference>
<keyword evidence="4" id="KW-1185">Reference proteome</keyword>
<protein>
    <recommendedName>
        <fullName evidence="5">ADP-ribosylglycohydrolase</fullName>
    </recommendedName>
</protein>
<organism evidence="3 4">
    <name type="scientific">Kribbella sancticallisti</name>
    <dbReference type="NCBI Taxonomy" id="460087"/>
    <lineage>
        <taxon>Bacteria</taxon>
        <taxon>Bacillati</taxon>
        <taxon>Actinomycetota</taxon>
        <taxon>Actinomycetes</taxon>
        <taxon>Propionibacteriales</taxon>
        <taxon>Kribbellaceae</taxon>
        <taxon>Kribbella</taxon>
    </lineage>
</organism>
<evidence type="ECO:0000256" key="1">
    <source>
        <dbReference type="ARBA" id="ARBA00010702"/>
    </source>
</evidence>
<dbReference type="Proteomes" id="UP001500393">
    <property type="component" value="Unassembled WGS sequence"/>
</dbReference>
<dbReference type="InterPro" id="IPR050792">
    <property type="entry name" value="ADP-ribosylglycohydrolase"/>
</dbReference>
<dbReference type="Gene3D" id="1.10.4080.10">
    <property type="entry name" value="ADP-ribosylation/Crystallin J1"/>
    <property type="match status" value="1"/>
</dbReference>
<evidence type="ECO:0000313" key="4">
    <source>
        <dbReference type="Proteomes" id="UP001500393"/>
    </source>
</evidence>
<dbReference type="EMBL" id="BAAAOS010000020">
    <property type="protein sequence ID" value="GAA1577627.1"/>
    <property type="molecule type" value="Genomic_DNA"/>
</dbReference>
<reference evidence="3 4" key="1">
    <citation type="journal article" date="2019" name="Int. J. Syst. Evol. Microbiol.">
        <title>The Global Catalogue of Microorganisms (GCM) 10K type strain sequencing project: providing services to taxonomists for standard genome sequencing and annotation.</title>
        <authorList>
            <consortium name="The Broad Institute Genomics Platform"/>
            <consortium name="The Broad Institute Genome Sequencing Center for Infectious Disease"/>
            <person name="Wu L."/>
            <person name="Ma J."/>
        </authorList>
    </citation>
    <scope>NUCLEOTIDE SEQUENCE [LARGE SCALE GENOMIC DNA]</scope>
    <source>
        <strain evidence="3 4">JCM 14969</strain>
    </source>
</reference>
<dbReference type="PANTHER" id="PTHR16222:SF24">
    <property type="entry name" value="ADP-RIBOSYLHYDROLASE ARH3"/>
    <property type="match status" value="1"/>
</dbReference>
<evidence type="ECO:0008006" key="5">
    <source>
        <dbReference type="Google" id="ProtNLM"/>
    </source>
</evidence>
<gene>
    <name evidence="3" type="ORF">GCM10009789_33900</name>
</gene>
<dbReference type="SUPFAM" id="SSF101478">
    <property type="entry name" value="ADP-ribosylglycohydrolase"/>
    <property type="match status" value="1"/>
</dbReference>
<dbReference type="Pfam" id="PF03747">
    <property type="entry name" value="ADP_ribosyl_GH"/>
    <property type="match status" value="1"/>
</dbReference>
<name>A0ABN2DI35_9ACTN</name>
<sequence>MLALPPVSLLRLLNDREAWMTRVADEAYRSRVRGCLLGGAIGDALGGPVEFDDGRAIVAAHPDRLRSFVAGGTDWPAGTVTDDTQMTLFTVEGLIRAGVRTDRGIGFTVAVVHHAYDRWLDTQLLPGPSGKRDGWLQEEQWLYARRAPGNTCLSALTTARKGDDSIPQFGGQATNDSKGCGGVMRAAPFGLVPFSAEWAFNSAAEAAGYTHGHVTGKLASGALAVIVYEICQGADLDAALDKAQAQLAQHHGHEETSTALAAARDLAASDLGAGPATVERLGGGWIAEEALAIGVYCALKFPEPGQFLDALALAVTHSGDSDSTGAICGNILGALHGETALPPELVFSVEGRGVILQLADDLVLEFTQAKRLHGEYGPETAWRRRYPGW</sequence>
<keyword evidence="2" id="KW-0378">Hydrolase</keyword>
<evidence type="ECO:0000313" key="3">
    <source>
        <dbReference type="EMBL" id="GAA1577627.1"/>
    </source>
</evidence>
<proteinExistence type="inferred from homology"/>
<comment type="caution">
    <text evidence="3">The sequence shown here is derived from an EMBL/GenBank/DDBJ whole genome shotgun (WGS) entry which is preliminary data.</text>
</comment>
<evidence type="ECO:0000256" key="2">
    <source>
        <dbReference type="ARBA" id="ARBA00022801"/>
    </source>
</evidence>
<accession>A0ABN2DI35</accession>
<dbReference type="PANTHER" id="PTHR16222">
    <property type="entry name" value="ADP-RIBOSYLGLYCOHYDROLASE"/>
    <property type="match status" value="1"/>
</dbReference>
<comment type="similarity">
    <text evidence="1">Belongs to the ADP-ribosylglycohydrolase family.</text>
</comment>